<reference evidence="2" key="1">
    <citation type="submission" date="2021-01" db="EMBL/GenBank/DDBJ databases">
        <title>Whole genome shotgun sequence of Virgisporangium aurantiacum NBRC 16421.</title>
        <authorList>
            <person name="Komaki H."/>
            <person name="Tamura T."/>
        </authorList>
    </citation>
    <scope>NUCLEOTIDE SEQUENCE</scope>
    <source>
        <strain evidence="2">NBRC 16421</strain>
    </source>
</reference>
<accession>A0A8J3YYF6</accession>
<dbReference type="Proteomes" id="UP000612585">
    <property type="component" value="Unassembled WGS sequence"/>
</dbReference>
<comment type="caution">
    <text evidence="2">The sequence shown here is derived from an EMBL/GenBank/DDBJ whole genome shotgun (WGS) entry which is preliminary data.</text>
</comment>
<feature type="transmembrane region" description="Helical" evidence="1">
    <location>
        <begin position="46"/>
        <end position="65"/>
    </location>
</feature>
<evidence type="ECO:0000313" key="2">
    <source>
        <dbReference type="EMBL" id="GIJ52852.1"/>
    </source>
</evidence>
<feature type="transmembrane region" description="Helical" evidence="1">
    <location>
        <begin position="7"/>
        <end position="26"/>
    </location>
</feature>
<keyword evidence="1" id="KW-0472">Membrane</keyword>
<evidence type="ECO:0000256" key="1">
    <source>
        <dbReference type="SAM" id="Phobius"/>
    </source>
</evidence>
<organism evidence="2 3">
    <name type="scientific">Virgisporangium aurantiacum</name>
    <dbReference type="NCBI Taxonomy" id="175570"/>
    <lineage>
        <taxon>Bacteria</taxon>
        <taxon>Bacillati</taxon>
        <taxon>Actinomycetota</taxon>
        <taxon>Actinomycetes</taxon>
        <taxon>Micromonosporales</taxon>
        <taxon>Micromonosporaceae</taxon>
        <taxon>Virgisporangium</taxon>
    </lineage>
</organism>
<keyword evidence="1" id="KW-0812">Transmembrane</keyword>
<name>A0A8J3YYF6_9ACTN</name>
<feature type="transmembrane region" description="Helical" evidence="1">
    <location>
        <begin position="77"/>
        <end position="95"/>
    </location>
</feature>
<dbReference type="EMBL" id="BOPG01000003">
    <property type="protein sequence ID" value="GIJ52852.1"/>
    <property type="molecule type" value="Genomic_DNA"/>
</dbReference>
<dbReference type="RefSeq" id="WP_239151224.1">
    <property type="nucleotide sequence ID" value="NZ_BOPG01000003.1"/>
</dbReference>
<proteinExistence type="predicted"/>
<sequence length="191" mass="20870">MGVLVRRIIGWVCLVLAVLLLVLFVLGTWNPADLVVLWRYGRNPLLGAVLVFAFAFVASWLVTPVTDEAAQKWRGRVRITLGLLVVFSLIAYGLFGNQFIPDYRIVATSADGQRTIVMYDPDTNLQRLHVWAGTGLGRKYAGEIGYPCGPTVVKFASRDAVTISTSYADKEINLDPGTGRPLSVLGPSCSQ</sequence>
<protein>
    <submittedName>
        <fullName evidence="2">Uncharacterized protein</fullName>
    </submittedName>
</protein>
<evidence type="ECO:0000313" key="3">
    <source>
        <dbReference type="Proteomes" id="UP000612585"/>
    </source>
</evidence>
<gene>
    <name evidence="2" type="ORF">Vau01_003680</name>
</gene>
<dbReference type="AlphaFoldDB" id="A0A8J3YYF6"/>
<keyword evidence="3" id="KW-1185">Reference proteome</keyword>
<keyword evidence="1" id="KW-1133">Transmembrane helix</keyword>